<comment type="subcellular location">
    <subcellularLocation>
        <location evidence="1">Membrane</location>
        <topology evidence="1">Multi-pass membrane protein</topology>
    </subcellularLocation>
</comment>
<protein>
    <submittedName>
        <fullName evidence="7">NINE protein</fullName>
    </submittedName>
</protein>
<organism evidence="7 8">
    <name type="scientific">Paenibacillus mendelii</name>
    <dbReference type="NCBI Taxonomy" id="206163"/>
    <lineage>
        <taxon>Bacteria</taxon>
        <taxon>Bacillati</taxon>
        <taxon>Bacillota</taxon>
        <taxon>Bacilli</taxon>
        <taxon>Bacillales</taxon>
        <taxon>Paenibacillaceae</taxon>
        <taxon>Paenibacillus</taxon>
    </lineage>
</organism>
<reference evidence="7 8" key="1">
    <citation type="submission" date="2024-09" db="EMBL/GenBank/DDBJ databases">
        <authorList>
            <person name="Sun Q."/>
            <person name="Mori K."/>
        </authorList>
    </citation>
    <scope>NUCLEOTIDE SEQUENCE [LARGE SCALE GENOMIC DNA]</scope>
    <source>
        <strain evidence="7 8">CCM 4839</strain>
    </source>
</reference>
<name>A0ABV6JN64_9BACL</name>
<evidence type="ECO:0000256" key="4">
    <source>
        <dbReference type="ARBA" id="ARBA00023136"/>
    </source>
</evidence>
<evidence type="ECO:0000256" key="1">
    <source>
        <dbReference type="ARBA" id="ARBA00004141"/>
    </source>
</evidence>
<evidence type="ECO:0000256" key="2">
    <source>
        <dbReference type="ARBA" id="ARBA00022692"/>
    </source>
</evidence>
<comment type="caution">
    <text evidence="7">The sequence shown here is derived from an EMBL/GenBank/DDBJ whole genome shotgun (WGS) entry which is preliminary data.</text>
</comment>
<evidence type="ECO:0000256" key="5">
    <source>
        <dbReference type="SAM" id="Phobius"/>
    </source>
</evidence>
<feature type="transmembrane region" description="Helical" evidence="5">
    <location>
        <begin position="27"/>
        <end position="45"/>
    </location>
</feature>
<dbReference type="EMBL" id="JBHLVF010000047">
    <property type="protein sequence ID" value="MFC0396265.1"/>
    <property type="molecule type" value="Genomic_DNA"/>
</dbReference>
<evidence type="ECO:0000259" key="6">
    <source>
        <dbReference type="Pfam" id="PF05154"/>
    </source>
</evidence>
<dbReference type="Proteomes" id="UP001589818">
    <property type="component" value="Unassembled WGS sequence"/>
</dbReference>
<keyword evidence="8" id="KW-1185">Reference proteome</keyword>
<feature type="transmembrane region" description="Helical" evidence="5">
    <location>
        <begin position="80"/>
        <end position="104"/>
    </location>
</feature>
<dbReference type="RefSeq" id="WP_204816878.1">
    <property type="nucleotide sequence ID" value="NZ_JANHOF010000002.1"/>
</dbReference>
<sequence length="142" mass="16090">MLNKQDLSLNELMVLSSEMRSAEKSTAIAYFMLLGGHLGLHRFYLKKKGSGAIQLILFIVATFFYVFSAVSSALESDVLTIISMLLFVLPAIALFIWVIVDLFLLQGMIRQYNAVIEQEILQEIVRHRHMEQLMGRGKPLEG</sequence>
<evidence type="ECO:0000256" key="3">
    <source>
        <dbReference type="ARBA" id="ARBA00022989"/>
    </source>
</evidence>
<feature type="domain" description="TM2" evidence="6">
    <location>
        <begin position="23"/>
        <end position="67"/>
    </location>
</feature>
<dbReference type="Pfam" id="PF05154">
    <property type="entry name" value="TM2"/>
    <property type="match status" value="1"/>
</dbReference>
<keyword evidence="3 5" id="KW-1133">Transmembrane helix</keyword>
<accession>A0ABV6JN64</accession>
<feature type="transmembrane region" description="Helical" evidence="5">
    <location>
        <begin position="52"/>
        <end position="74"/>
    </location>
</feature>
<proteinExistence type="predicted"/>
<evidence type="ECO:0000313" key="8">
    <source>
        <dbReference type="Proteomes" id="UP001589818"/>
    </source>
</evidence>
<keyword evidence="4 5" id="KW-0472">Membrane</keyword>
<keyword evidence="2 5" id="KW-0812">Transmembrane</keyword>
<evidence type="ECO:0000313" key="7">
    <source>
        <dbReference type="EMBL" id="MFC0396265.1"/>
    </source>
</evidence>
<gene>
    <name evidence="7" type="ORF">ACFFJ8_33415</name>
</gene>
<dbReference type="InterPro" id="IPR007829">
    <property type="entry name" value="TM2"/>
</dbReference>